<reference evidence="1" key="1">
    <citation type="submission" date="2013-12" db="EMBL/GenBank/DDBJ databases">
        <title>A Varibaculum cambriense genome reconstructed from a premature infant gut community with otherwise low bacterial novelty that shifts toward anaerobic metabolism during the third week of life.</title>
        <authorList>
            <person name="Brown C.T."/>
            <person name="Sharon I."/>
            <person name="Thomas B.C."/>
            <person name="Castelle C.J."/>
            <person name="Morowitz M.J."/>
            <person name="Banfield J.F."/>
        </authorList>
    </citation>
    <scope>NUCLEOTIDE SEQUENCE</scope>
</reference>
<proteinExistence type="predicted"/>
<sequence>CSVPGGNAPRSARGRVTVMIVSGSGSITGSVVQILRIIKSFSSTLCHRSCITFLPEVVCILLVG</sequence>
<comment type="caution">
    <text evidence="1">The sequence shown here is derived from an EMBL/GenBank/DDBJ whole genome shotgun (WGS) entry which is preliminary data.</text>
</comment>
<dbReference type="EMBL" id="AZMM01003443">
    <property type="protein sequence ID" value="ETJ42587.1"/>
    <property type="molecule type" value="Genomic_DNA"/>
</dbReference>
<protein>
    <submittedName>
        <fullName evidence="1">Uncharacterized protein</fullName>
    </submittedName>
</protein>
<feature type="non-terminal residue" evidence="1">
    <location>
        <position position="1"/>
    </location>
</feature>
<name>W1YJC0_9ZZZZ</name>
<evidence type="ECO:0000313" key="1">
    <source>
        <dbReference type="EMBL" id="ETJ42587.1"/>
    </source>
</evidence>
<gene>
    <name evidence="1" type="ORF">Q604_UNBC03443G0001</name>
</gene>
<accession>W1YJC0</accession>
<organism evidence="1">
    <name type="scientific">human gut metagenome</name>
    <dbReference type="NCBI Taxonomy" id="408170"/>
    <lineage>
        <taxon>unclassified sequences</taxon>
        <taxon>metagenomes</taxon>
        <taxon>organismal metagenomes</taxon>
    </lineage>
</organism>
<dbReference type="AlphaFoldDB" id="W1YJC0"/>